<comment type="caution">
    <text evidence="5">The sequence shown here is derived from an EMBL/GenBank/DDBJ whole genome shotgun (WGS) entry which is preliminary data.</text>
</comment>
<dbReference type="GO" id="GO:0006203">
    <property type="term" value="P:dGTP catabolic process"/>
    <property type="evidence" value="ECO:0007669"/>
    <property type="project" value="TreeGrafter"/>
</dbReference>
<evidence type="ECO:0000259" key="4">
    <source>
        <dbReference type="PROSITE" id="PS51831"/>
    </source>
</evidence>
<dbReference type="AlphaFoldDB" id="A0AAW2B7J2"/>
<dbReference type="CDD" id="cd00077">
    <property type="entry name" value="HDc"/>
    <property type="match status" value="2"/>
</dbReference>
<dbReference type="SMART" id="SM00471">
    <property type="entry name" value="HDc"/>
    <property type="match status" value="2"/>
</dbReference>
<dbReference type="EMBL" id="JAWDJR010000001">
    <property type="protein sequence ID" value="KAK9981777.1"/>
    <property type="molecule type" value="Genomic_DNA"/>
</dbReference>
<dbReference type="PANTHER" id="PTHR11373:SF4">
    <property type="entry name" value="DEOXYNUCLEOSIDE TRIPHOSPHATE TRIPHOSPHOHYDROLASE SAMHD1"/>
    <property type="match status" value="1"/>
</dbReference>
<dbReference type="Gene3D" id="3.30.70.2760">
    <property type="match status" value="3"/>
</dbReference>
<dbReference type="GO" id="GO:0008832">
    <property type="term" value="F:dGTPase activity"/>
    <property type="evidence" value="ECO:0007669"/>
    <property type="project" value="TreeGrafter"/>
</dbReference>
<name>A0AAW2B7J2_CULAL</name>
<gene>
    <name evidence="5" type="ORF">ABG768_001301</name>
</gene>
<feature type="region of interest" description="Disordered" evidence="3">
    <location>
        <begin position="1"/>
        <end position="22"/>
    </location>
</feature>
<dbReference type="PANTHER" id="PTHR11373">
    <property type="entry name" value="DEOXYNUCLEOSIDE TRIPHOSPHATE TRIPHOSPHOHYDROLASE"/>
    <property type="match status" value="1"/>
</dbReference>
<feature type="coiled-coil region" evidence="2">
    <location>
        <begin position="730"/>
        <end position="764"/>
    </location>
</feature>
<keyword evidence="6" id="KW-1185">Reference proteome</keyword>
<evidence type="ECO:0000256" key="3">
    <source>
        <dbReference type="SAM" id="MobiDB-lite"/>
    </source>
</evidence>
<dbReference type="Pfam" id="PF01966">
    <property type="entry name" value="HD"/>
    <property type="match status" value="1"/>
</dbReference>
<evidence type="ECO:0000313" key="5">
    <source>
        <dbReference type="EMBL" id="KAK9981777.1"/>
    </source>
</evidence>
<feature type="compositionally biased region" description="Basic residues" evidence="3">
    <location>
        <begin position="8"/>
        <end position="22"/>
    </location>
</feature>
<keyword evidence="2" id="KW-0175">Coiled coil</keyword>
<evidence type="ECO:0000256" key="1">
    <source>
        <dbReference type="ARBA" id="ARBA00005776"/>
    </source>
</evidence>
<dbReference type="Gene3D" id="1.10.3210.10">
    <property type="entry name" value="Hypothetical protein af1432"/>
    <property type="match status" value="2"/>
</dbReference>
<evidence type="ECO:0000256" key="2">
    <source>
        <dbReference type="SAM" id="Coils"/>
    </source>
</evidence>
<organism evidence="5 6">
    <name type="scientific">Culter alburnus</name>
    <name type="common">Topmouth culter</name>
    <dbReference type="NCBI Taxonomy" id="194366"/>
    <lineage>
        <taxon>Eukaryota</taxon>
        <taxon>Metazoa</taxon>
        <taxon>Chordata</taxon>
        <taxon>Craniata</taxon>
        <taxon>Vertebrata</taxon>
        <taxon>Euteleostomi</taxon>
        <taxon>Actinopterygii</taxon>
        <taxon>Neopterygii</taxon>
        <taxon>Teleostei</taxon>
        <taxon>Ostariophysi</taxon>
        <taxon>Cypriniformes</taxon>
        <taxon>Xenocyprididae</taxon>
        <taxon>Xenocypridinae</taxon>
        <taxon>Culter</taxon>
    </lineage>
</organism>
<comment type="similarity">
    <text evidence="1">Belongs to the SAMHD1 family.</text>
</comment>
<dbReference type="Proteomes" id="UP001479290">
    <property type="component" value="Unassembled WGS sequence"/>
</dbReference>
<dbReference type="InterPro" id="IPR003607">
    <property type="entry name" value="HD/PDEase_dom"/>
</dbReference>
<protein>
    <recommendedName>
        <fullName evidence="4">HD domain-containing protein</fullName>
    </recommendedName>
</protein>
<accession>A0AAW2B7J2</accession>
<dbReference type="SUPFAM" id="SSF109604">
    <property type="entry name" value="HD-domain/PDEase-like"/>
    <property type="match status" value="2"/>
</dbReference>
<evidence type="ECO:0000313" key="6">
    <source>
        <dbReference type="Proteomes" id="UP001479290"/>
    </source>
</evidence>
<dbReference type="PROSITE" id="PS51831">
    <property type="entry name" value="HD"/>
    <property type="match status" value="1"/>
</dbReference>
<feature type="domain" description="HD" evidence="4">
    <location>
        <begin position="111"/>
        <end position="277"/>
    </location>
</feature>
<proteinExistence type="inferred from homology"/>
<dbReference type="InterPro" id="IPR006674">
    <property type="entry name" value="HD_domain"/>
</dbReference>
<dbReference type="InterPro" id="IPR050135">
    <property type="entry name" value="dGTPase-like"/>
</dbReference>
<dbReference type="FunFam" id="3.30.70.2760:FF:000004">
    <property type="entry name" value="HD domain containing protein"/>
    <property type="match status" value="1"/>
</dbReference>
<reference evidence="5 6" key="1">
    <citation type="submission" date="2024-05" db="EMBL/GenBank/DDBJ databases">
        <title>A high-quality chromosomal-level genome assembly of Topmouth culter (Culter alburnus).</title>
        <authorList>
            <person name="Zhao H."/>
        </authorList>
    </citation>
    <scope>NUCLEOTIDE SEQUENCE [LARGE SCALE GENOMIC DNA]</scope>
    <source>
        <strain evidence="5">CATC2023</strain>
        <tissue evidence="5">Muscle</tissue>
    </source>
</reference>
<sequence>MVSLSSPVKKKKKKKEKKKRLKHQSLCFGTTLPEKQQLWEIINDELQDILKKYSLFFSKKQMKIFNDPIHGHIELHPLLVKITDTPQFQRLRHIKQLGGTYLVYPGASHNRFEHSLGVAYLAGCLVKILHDNQPELKITKQDFLCVQIAGLCHDLGHGPFSHLFDGMFIPEVLPGKYLGFLTSKDWQHPSTMTQASQFKTKLHEDASVQMFKHMIEKNNLKKAMEESGLNPDEDIIFIGQLIRKEPRVSQRSAEKAFLYEIVANKVNGIDVDKWDYLARDCHYLGIPNGFDRERLLKSARVCKVNGEKQICFRDKVADKVYGMFHTRYTLHRQALQHKISYIIDVKIKEALKKADDKLMISDAIFDMEKYTNLTDHIFDQILNQSDPDLKTARNILDDIIHRRLPKFVGEARLNEDILKDALKKKWVEVVNKYNQKKKSVTPKLNDEDFEIYVTIHKPGMFHEWLVRVYLKNTVQKEVQNIAKGCFLEWCQEVNFTDSGTETNSNRRLLMFVGEARMKENKLKDELKKKIVNECNRRKKPGSAKLNEKDFDTYVLDMGFGEVGKEPIDNVHFYSKDNPDTAFKIEKCKVSSLKPKKFHEWLIRVYYNKTYQNDERTEQHQIQQIAEESFQNWCKDSDFVDSSDDSGNSSCAVLCHFFQKTSGFQKKTIFNDPIHGQIELHLLLVKIIDTPQFQRLRYIKQLGGTYLVYPGATHTRFEHSIGVAYLAKGLAKVLQEKQEKDLEEMKALKEKQQDLEKKQKELITDKDILCVQIAALCYNLGHGPFSYLFKDRFIPEHEVASVWLFLDIVEKNEELKKELIKDHKLNQEDFIFIQELIKGVDTAAPEWTYEGRDEDKSFLYEIVANKQNGIDVDKWDYFARDCHHLGIRNSFDHQRLLKFARVCEVNRTNHICFRDKEADNVYDMFRTRYTLHRQAYQHKICNIIEEMFAEALVLADRDLHEGKPEDMLKISEAIKTAEEYSKLTDEIFEQISSSTAENLQKSRYILDKIVRRKLPKFVGEARLTEKNMSKEELTTTWKATVQKYKLDNPTVSLNAEDLPVYVVDLDHGMKDKNPIESVYFYSKRNPNEASTIKDYQLSSFLPKRFNEELVRVYYRRTDDQTAEDKEEEKKKVEEAEKCFQIWCSNNFGLP</sequence>